<organism evidence="2">
    <name type="scientific">marine sediment metagenome</name>
    <dbReference type="NCBI Taxonomy" id="412755"/>
    <lineage>
        <taxon>unclassified sequences</taxon>
        <taxon>metagenomes</taxon>
        <taxon>ecological metagenomes</taxon>
    </lineage>
</organism>
<feature type="transmembrane region" description="Helical" evidence="1">
    <location>
        <begin position="62"/>
        <end position="91"/>
    </location>
</feature>
<gene>
    <name evidence="2" type="ORF">LCGC14_1241350</name>
</gene>
<dbReference type="AlphaFoldDB" id="A0A0F9LSX6"/>
<name>A0A0F9LSX6_9ZZZZ</name>
<reference evidence="2" key="1">
    <citation type="journal article" date="2015" name="Nature">
        <title>Complex archaea that bridge the gap between prokaryotes and eukaryotes.</title>
        <authorList>
            <person name="Spang A."/>
            <person name="Saw J.H."/>
            <person name="Jorgensen S.L."/>
            <person name="Zaremba-Niedzwiedzka K."/>
            <person name="Martijn J."/>
            <person name="Lind A.E."/>
            <person name="van Eijk R."/>
            <person name="Schleper C."/>
            <person name="Guy L."/>
            <person name="Ettema T.J."/>
        </authorList>
    </citation>
    <scope>NUCLEOTIDE SEQUENCE</scope>
</reference>
<proteinExistence type="predicted"/>
<dbReference type="EMBL" id="LAZR01006711">
    <property type="protein sequence ID" value="KKM90161.1"/>
    <property type="molecule type" value="Genomic_DNA"/>
</dbReference>
<accession>A0A0F9LSX6</accession>
<sequence length="109" mass="12288">LGSENVIETCGRCHPGANDSFVKHVAHPEYKNLQYYKSALIALKNIRKDPEQIKSIFKSPQIIITITFILYIGILIQTFAGFGMHSLLIWFGTVLDERKEGKESGHGKK</sequence>
<keyword evidence="1" id="KW-0812">Transmembrane</keyword>
<comment type="caution">
    <text evidence="2">The sequence shown here is derived from an EMBL/GenBank/DDBJ whole genome shotgun (WGS) entry which is preliminary data.</text>
</comment>
<keyword evidence="1" id="KW-1133">Transmembrane helix</keyword>
<feature type="non-terminal residue" evidence="2">
    <location>
        <position position="1"/>
    </location>
</feature>
<evidence type="ECO:0000256" key="1">
    <source>
        <dbReference type="SAM" id="Phobius"/>
    </source>
</evidence>
<evidence type="ECO:0000313" key="2">
    <source>
        <dbReference type="EMBL" id="KKM90161.1"/>
    </source>
</evidence>
<keyword evidence="1" id="KW-0472">Membrane</keyword>
<protein>
    <submittedName>
        <fullName evidence="2">Uncharacterized protein</fullName>
    </submittedName>
</protein>